<organism evidence="1 2">
    <name type="scientific">Linum tenue</name>
    <dbReference type="NCBI Taxonomy" id="586396"/>
    <lineage>
        <taxon>Eukaryota</taxon>
        <taxon>Viridiplantae</taxon>
        <taxon>Streptophyta</taxon>
        <taxon>Embryophyta</taxon>
        <taxon>Tracheophyta</taxon>
        <taxon>Spermatophyta</taxon>
        <taxon>Magnoliopsida</taxon>
        <taxon>eudicotyledons</taxon>
        <taxon>Gunneridae</taxon>
        <taxon>Pentapetalae</taxon>
        <taxon>rosids</taxon>
        <taxon>fabids</taxon>
        <taxon>Malpighiales</taxon>
        <taxon>Linaceae</taxon>
        <taxon>Linum</taxon>
    </lineage>
</organism>
<dbReference type="EMBL" id="CAMGYJ010000003">
    <property type="protein sequence ID" value="CAI0395611.1"/>
    <property type="molecule type" value="Genomic_DNA"/>
</dbReference>
<comment type="caution">
    <text evidence="1">The sequence shown here is derived from an EMBL/GenBank/DDBJ whole genome shotgun (WGS) entry which is preliminary data.</text>
</comment>
<gene>
    <name evidence="1" type="ORF">LITE_LOCUS8784</name>
</gene>
<reference evidence="1" key="1">
    <citation type="submission" date="2022-08" db="EMBL/GenBank/DDBJ databases">
        <authorList>
            <person name="Gutierrez-Valencia J."/>
        </authorList>
    </citation>
    <scope>NUCLEOTIDE SEQUENCE</scope>
</reference>
<proteinExistence type="predicted"/>
<accession>A0AAV0IDD6</accession>
<sequence length="39" mass="4122">MIPPNVHSSTHYSTAPSMVALIAVTFVIDGNLVHVTCPT</sequence>
<dbReference type="AlphaFoldDB" id="A0AAV0IDD6"/>
<protein>
    <submittedName>
        <fullName evidence="1">Uncharacterized protein</fullName>
    </submittedName>
</protein>
<evidence type="ECO:0000313" key="2">
    <source>
        <dbReference type="Proteomes" id="UP001154282"/>
    </source>
</evidence>
<name>A0AAV0IDD6_9ROSI</name>
<dbReference type="Proteomes" id="UP001154282">
    <property type="component" value="Unassembled WGS sequence"/>
</dbReference>
<evidence type="ECO:0000313" key="1">
    <source>
        <dbReference type="EMBL" id="CAI0395611.1"/>
    </source>
</evidence>
<keyword evidence="2" id="KW-1185">Reference proteome</keyword>